<dbReference type="InterPro" id="IPR020846">
    <property type="entry name" value="MFS_dom"/>
</dbReference>
<feature type="transmembrane region" description="Helical" evidence="3">
    <location>
        <begin position="321"/>
        <end position="338"/>
    </location>
</feature>
<feature type="transmembrane region" description="Helical" evidence="3">
    <location>
        <begin position="379"/>
        <end position="399"/>
    </location>
</feature>
<dbReference type="SUPFAM" id="SSF103473">
    <property type="entry name" value="MFS general substrate transporter"/>
    <property type="match status" value="1"/>
</dbReference>
<feature type="transmembrane region" description="Helical" evidence="3">
    <location>
        <begin position="145"/>
        <end position="164"/>
    </location>
</feature>
<sequence>MKKEKKVVYVDPPDGGWGWMVVLHCFLVNVLVMGTLKSFGIFFVALQDEFGGSSESISWIGSIMSSLRLSGGPLASVACAKLGNRVTSIVGALLVSAGFISSLFATNVIYLYISMGIVVGLGFALLYQATSVVTVTYFRKRLATAYSIGRSGMGLTFALAPFTQLLLDHYAWQGALLILGGLMLNLVASGMLLRPINVRPQASPMSNSTLHKAGSEKEPLKNHMNGNTSMSNENLPENPKKVLDFSLLKNPFFCIYTWSLVFSQLAYFIPYFHLSARARDLGIEPMDASFIISVAGITETVAQLASGWVTDRNLVHKYHYHKAYLILCGVVNLLSPLATSYILLMVYAVFFAIFCGGYMALLLPVLVDLVGSEKLNNSMGFSMFFVGLGCLTGPPLAGFLYDYTQTYDCSFYLAGVCYLLSSVSLFLEPLARCWQARKKRLEMLNKEMMWSNGCFCPAPQKNGVV</sequence>
<dbReference type="AlphaFoldDB" id="A0A9J7YDD6"/>
<keyword evidence="6" id="KW-1185">Reference proteome</keyword>
<feature type="transmembrane region" description="Helical" evidence="3">
    <location>
        <begin position="411"/>
        <end position="431"/>
    </location>
</feature>
<dbReference type="InterPro" id="IPR011701">
    <property type="entry name" value="MFS"/>
</dbReference>
<feature type="domain" description="Major facilitator superfamily (MFS) profile" evidence="4">
    <location>
        <begin position="18"/>
        <end position="432"/>
    </location>
</feature>
<feature type="transmembrane region" description="Helical" evidence="3">
    <location>
        <begin position="289"/>
        <end position="309"/>
    </location>
</feature>
<evidence type="ECO:0000313" key="5">
    <source>
        <dbReference type="Ensembl" id="ENSCCRP00000115390.1"/>
    </source>
</evidence>
<dbReference type="GO" id="GO:0016020">
    <property type="term" value="C:membrane"/>
    <property type="evidence" value="ECO:0007669"/>
    <property type="project" value="UniProtKB-SubCell"/>
</dbReference>
<evidence type="ECO:0000313" key="6">
    <source>
        <dbReference type="Proteomes" id="UP001108240"/>
    </source>
</evidence>
<feature type="transmembrane region" description="Helical" evidence="3">
    <location>
        <begin position="21"/>
        <end position="45"/>
    </location>
</feature>
<reference evidence="5" key="2">
    <citation type="submission" date="2025-09" db="UniProtKB">
        <authorList>
            <consortium name="Ensembl"/>
        </authorList>
    </citation>
    <scope>IDENTIFICATION</scope>
</reference>
<feature type="region of interest" description="Disordered" evidence="2">
    <location>
        <begin position="203"/>
        <end position="223"/>
    </location>
</feature>
<dbReference type="GeneTree" id="ENSGT00940000158411"/>
<dbReference type="InterPro" id="IPR036259">
    <property type="entry name" value="MFS_trans_sf"/>
</dbReference>
<accession>A0A9J7YDD6</accession>
<feature type="transmembrane region" description="Helical" evidence="3">
    <location>
        <begin position="250"/>
        <end position="269"/>
    </location>
</feature>
<dbReference type="PROSITE" id="PS50850">
    <property type="entry name" value="MFS"/>
    <property type="match status" value="1"/>
</dbReference>
<proteinExistence type="predicted"/>
<dbReference type="PANTHER" id="PTHR11360:SF14">
    <property type="entry name" value="MONOCARBOXYLATE TRANSPORTER 5"/>
    <property type="match status" value="1"/>
</dbReference>
<dbReference type="InterPro" id="IPR050327">
    <property type="entry name" value="Proton-linked_MCT"/>
</dbReference>
<evidence type="ECO:0000259" key="4">
    <source>
        <dbReference type="PROSITE" id="PS50850"/>
    </source>
</evidence>
<feature type="transmembrane region" description="Helical" evidence="3">
    <location>
        <begin position="111"/>
        <end position="138"/>
    </location>
</feature>
<name>A0A9J7YDD6_CYPCA</name>
<dbReference type="FunFam" id="1.20.1250.20:FF:000277">
    <property type="entry name" value="Solute carrier family 16 member 4"/>
    <property type="match status" value="1"/>
</dbReference>
<dbReference type="Proteomes" id="UP001108240">
    <property type="component" value="Unplaced"/>
</dbReference>
<dbReference type="GO" id="GO:0008028">
    <property type="term" value="F:monocarboxylic acid transmembrane transporter activity"/>
    <property type="evidence" value="ECO:0007669"/>
    <property type="project" value="TreeGrafter"/>
</dbReference>
<dbReference type="Ensembl" id="ENSCCRT00000160897.1">
    <property type="protein sequence ID" value="ENSCCRP00000115390.1"/>
    <property type="gene ID" value="ENSCCRG00000029373.2"/>
</dbReference>
<dbReference type="Gene3D" id="1.20.1250.20">
    <property type="entry name" value="MFS general substrate transporter like domains"/>
    <property type="match status" value="2"/>
</dbReference>
<evidence type="ECO:0000256" key="2">
    <source>
        <dbReference type="SAM" id="MobiDB-lite"/>
    </source>
</evidence>
<keyword evidence="3" id="KW-0472">Membrane</keyword>
<evidence type="ECO:0000256" key="1">
    <source>
        <dbReference type="ARBA" id="ARBA00004141"/>
    </source>
</evidence>
<keyword evidence="3" id="KW-0812">Transmembrane</keyword>
<feature type="transmembrane region" description="Helical" evidence="3">
    <location>
        <begin position="344"/>
        <end position="367"/>
    </location>
</feature>
<feature type="transmembrane region" description="Helical" evidence="3">
    <location>
        <begin position="86"/>
        <end position="105"/>
    </location>
</feature>
<comment type="subcellular location">
    <subcellularLocation>
        <location evidence="1">Membrane</location>
        <topology evidence="1">Multi-pass membrane protein</topology>
    </subcellularLocation>
</comment>
<organism evidence="5 6">
    <name type="scientific">Cyprinus carpio carpio</name>
    <dbReference type="NCBI Taxonomy" id="630221"/>
    <lineage>
        <taxon>Eukaryota</taxon>
        <taxon>Metazoa</taxon>
        <taxon>Chordata</taxon>
        <taxon>Craniata</taxon>
        <taxon>Vertebrata</taxon>
        <taxon>Euteleostomi</taxon>
        <taxon>Actinopterygii</taxon>
        <taxon>Neopterygii</taxon>
        <taxon>Teleostei</taxon>
        <taxon>Ostariophysi</taxon>
        <taxon>Cypriniformes</taxon>
        <taxon>Cyprinidae</taxon>
        <taxon>Cyprininae</taxon>
        <taxon>Cyprinus</taxon>
    </lineage>
</organism>
<dbReference type="CDD" id="cd17421">
    <property type="entry name" value="MFS_MCT5"/>
    <property type="match status" value="1"/>
</dbReference>
<dbReference type="PANTHER" id="PTHR11360">
    <property type="entry name" value="MONOCARBOXYLATE TRANSPORTER"/>
    <property type="match status" value="1"/>
</dbReference>
<keyword evidence="3" id="KW-1133">Transmembrane helix</keyword>
<dbReference type="FunFam" id="1.20.1250.20:FF:000141">
    <property type="entry name" value="Solute carrier family 16, member 4"/>
    <property type="match status" value="1"/>
</dbReference>
<reference evidence="5" key="1">
    <citation type="submission" date="2025-08" db="UniProtKB">
        <authorList>
            <consortium name="Ensembl"/>
        </authorList>
    </citation>
    <scope>IDENTIFICATION</scope>
</reference>
<dbReference type="Pfam" id="PF07690">
    <property type="entry name" value="MFS_1"/>
    <property type="match status" value="1"/>
</dbReference>
<protein>
    <submittedName>
        <fullName evidence="5">Solute carrier family 16 member 4</fullName>
    </submittedName>
</protein>
<feature type="transmembrane region" description="Helical" evidence="3">
    <location>
        <begin position="170"/>
        <end position="193"/>
    </location>
</feature>
<evidence type="ECO:0000256" key="3">
    <source>
        <dbReference type="SAM" id="Phobius"/>
    </source>
</evidence>